<dbReference type="PANTHER" id="PTHR36845:SF1">
    <property type="entry name" value="HYDROLASE, PUTATIVE (AFU_ORTHOLOGUE AFUA_7G05090)-RELATED"/>
    <property type="match status" value="1"/>
</dbReference>
<dbReference type="EMBL" id="LR593887">
    <property type="protein sequence ID" value="VTS06485.1"/>
    <property type="molecule type" value="Genomic_DNA"/>
</dbReference>
<dbReference type="KEGG" id="tim:GMBLW1_46310"/>
<dbReference type="Proteomes" id="UP000464378">
    <property type="component" value="Chromosome"/>
</dbReference>
<comment type="similarity">
    <text evidence="2">Belongs to the glycosyl hydrolase 88 family.</text>
</comment>
<evidence type="ECO:0000313" key="3">
    <source>
        <dbReference type="EMBL" id="VIP04562.1"/>
    </source>
</evidence>
<dbReference type="InterPro" id="IPR008928">
    <property type="entry name" value="6-hairpin_glycosidase_sf"/>
</dbReference>
<evidence type="ECO:0008006" key="5">
    <source>
        <dbReference type="Google" id="ProtNLM"/>
    </source>
</evidence>
<accession>A0A6C2YUM0</accession>
<dbReference type="SUPFAM" id="SSF48208">
    <property type="entry name" value="Six-hairpin glycosidases"/>
    <property type="match status" value="1"/>
</dbReference>
<proteinExistence type="inferred from homology"/>
<dbReference type="EMBL" id="LR586016">
    <property type="protein sequence ID" value="VIP04562.1"/>
    <property type="molecule type" value="Genomic_DNA"/>
</dbReference>
<dbReference type="InParanoid" id="A0A6C2YUM0"/>
<evidence type="ECO:0000256" key="1">
    <source>
        <dbReference type="ARBA" id="ARBA00022801"/>
    </source>
</evidence>
<dbReference type="InterPro" id="IPR052369">
    <property type="entry name" value="UG_Glycosaminoglycan_Hydrolase"/>
</dbReference>
<organism evidence="3">
    <name type="scientific">Tuwongella immobilis</name>
    <dbReference type="NCBI Taxonomy" id="692036"/>
    <lineage>
        <taxon>Bacteria</taxon>
        <taxon>Pseudomonadati</taxon>
        <taxon>Planctomycetota</taxon>
        <taxon>Planctomycetia</taxon>
        <taxon>Gemmatales</taxon>
        <taxon>Gemmataceae</taxon>
        <taxon>Tuwongella</taxon>
    </lineage>
</organism>
<sequence length="377" mass="42847">MTERVAQRRADLRSKFDRALHVAAHQCQRILARYPHYAPIYTVAGQWNRETHRPQGCEGYFPGLLWMLVKHHGETAFRQPALQATRRIEAHQKDANLPELGLLFGCSVLRYFRLSGDPTVRDALIRAGQTLAMRARRQREPTDQPPECHTMERLMNAQLMLWVAHEIGDLEIERMALDLARALQHCLLRPDGTAMGHRLWDAANQQSLEPPHSPSFAQQSAWSRGLAWAILGFTGIYRHTHDPEWLRVANRCADAYLQRAEPLGWVPWWDFEIPEDGPRLVDSSAAAIAASALWDLSEEQADPADRERHQLAACAILESLCSPTYLAEESSTWEGILRHGIAHYPKQLAVDESLIWGDHYFVEAVLKARAGRADAAW</sequence>
<dbReference type="RefSeq" id="WP_162659632.1">
    <property type="nucleotide sequence ID" value="NZ_LR593887.1"/>
</dbReference>
<dbReference type="GO" id="GO:0052757">
    <property type="term" value="F:chondroitin hydrolase activity"/>
    <property type="evidence" value="ECO:0007669"/>
    <property type="project" value="TreeGrafter"/>
</dbReference>
<dbReference type="PANTHER" id="PTHR36845">
    <property type="entry name" value="HYDROLASE, PUTATIVE (AFU_ORTHOLOGUE AFUA_7G05090)-RELATED"/>
    <property type="match status" value="1"/>
</dbReference>
<dbReference type="InterPro" id="IPR012341">
    <property type="entry name" value="6hp_glycosidase-like_sf"/>
</dbReference>
<reference evidence="3" key="1">
    <citation type="submission" date="2019-04" db="EMBL/GenBank/DDBJ databases">
        <authorList>
            <consortium name="Science for Life Laboratories"/>
        </authorList>
    </citation>
    <scope>NUCLEOTIDE SEQUENCE</scope>
    <source>
        <strain evidence="3">MBLW1</strain>
    </source>
</reference>
<dbReference type="GO" id="GO:0000272">
    <property type="term" value="P:polysaccharide catabolic process"/>
    <property type="evidence" value="ECO:0007669"/>
    <property type="project" value="TreeGrafter"/>
</dbReference>
<dbReference type="Gene3D" id="1.50.10.10">
    <property type="match status" value="1"/>
</dbReference>
<dbReference type="AlphaFoldDB" id="A0A6C2YUM0"/>
<gene>
    <name evidence="3" type="ORF">GMBLW1_46310</name>
</gene>
<protein>
    <recommendedName>
        <fullName evidence="5">Glucuronyl hydrolase</fullName>
    </recommendedName>
</protein>
<keyword evidence="1 3" id="KW-0378">Hydrolase</keyword>
<keyword evidence="4" id="KW-1185">Reference proteome</keyword>
<evidence type="ECO:0000313" key="4">
    <source>
        <dbReference type="Proteomes" id="UP000464378"/>
    </source>
</evidence>
<name>A0A6C2YUM0_9BACT</name>
<evidence type="ECO:0000256" key="2">
    <source>
        <dbReference type="ARBA" id="ARBA00038358"/>
    </source>
</evidence>